<dbReference type="GO" id="GO:0003677">
    <property type="term" value="F:DNA binding"/>
    <property type="evidence" value="ECO:0007669"/>
    <property type="project" value="UniProtKB-KW"/>
</dbReference>
<protein>
    <recommendedName>
        <fullName evidence="10">Transcription elongation factor</fullName>
    </recommendedName>
</protein>
<keyword evidence="16" id="KW-1185">Reference proteome</keyword>
<dbReference type="Pfam" id="PF07500">
    <property type="entry name" value="TFIIS_M"/>
    <property type="match status" value="1"/>
</dbReference>
<proteinExistence type="inferred from homology"/>
<keyword evidence="15" id="KW-0251">Elongation factor</keyword>
<evidence type="ECO:0000259" key="12">
    <source>
        <dbReference type="PROSITE" id="PS51133"/>
    </source>
</evidence>
<keyword evidence="10" id="KW-0804">Transcription</keyword>
<evidence type="ECO:0000256" key="6">
    <source>
        <dbReference type="ARBA" id="ARBA00023242"/>
    </source>
</evidence>
<evidence type="ECO:0000259" key="14">
    <source>
        <dbReference type="PROSITE" id="PS51321"/>
    </source>
</evidence>
<dbReference type="CDD" id="cd13749">
    <property type="entry name" value="Zn-ribbon_TFIIS"/>
    <property type="match status" value="1"/>
</dbReference>
<evidence type="ECO:0000313" key="16">
    <source>
        <dbReference type="Proteomes" id="UP000596742"/>
    </source>
</evidence>
<dbReference type="InterPro" id="IPR003617">
    <property type="entry name" value="TFIIS/CRSP70_N_sub"/>
</dbReference>
<evidence type="ECO:0000256" key="8">
    <source>
        <dbReference type="PROSITE-ProRule" id="PRU00472"/>
    </source>
</evidence>
<evidence type="ECO:0000256" key="2">
    <source>
        <dbReference type="ARBA" id="ARBA00009647"/>
    </source>
</evidence>
<comment type="similarity">
    <text evidence="2 10">Belongs to the TFS-II family.</text>
</comment>
<dbReference type="GO" id="GO:0005634">
    <property type="term" value="C:nucleus"/>
    <property type="evidence" value="ECO:0007669"/>
    <property type="project" value="UniProtKB-SubCell"/>
</dbReference>
<dbReference type="InterPro" id="IPR035441">
    <property type="entry name" value="TFIIS/LEDGF_dom_sf"/>
</dbReference>
<dbReference type="GO" id="GO:0008270">
    <property type="term" value="F:zinc ion binding"/>
    <property type="evidence" value="ECO:0007669"/>
    <property type="project" value="UniProtKB-UniRule"/>
</dbReference>
<feature type="compositionally biased region" description="Basic and acidic residues" evidence="11">
    <location>
        <begin position="121"/>
        <end position="133"/>
    </location>
</feature>
<dbReference type="InterPro" id="IPR001222">
    <property type="entry name" value="Znf_TFIIS"/>
</dbReference>
<dbReference type="Gene3D" id="1.10.472.30">
    <property type="entry name" value="Transcription elongation factor S-II, central domain"/>
    <property type="match status" value="1"/>
</dbReference>
<dbReference type="PROSITE" id="PS00466">
    <property type="entry name" value="ZF_TFIIS_1"/>
    <property type="match status" value="1"/>
</dbReference>
<organism evidence="15 16">
    <name type="scientific">Mytilus galloprovincialis</name>
    <name type="common">Mediterranean mussel</name>
    <dbReference type="NCBI Taxonomy" id="29158"/>
    <lineage>
        <taxon>Eukaryota</taxon>
        <taxon>Metazoa</taxon>
        <taxon>Spiralia</taxon>
        <taxon>Lophotrochozoa</taxon>
        <taxon>Mollusca</taxon>
        <taxon>Bivalvia</taxon>
        <taxon>Autobranchia</taxon>
        <taxon>Pteriomorphia</taxon>
        <taxon>Mytilida</taxon>
        <taxon>Mytiloidea</taxon>
        <taxon>Mytilidae</taxon>
        <taxon>Mytilinae</taxon>
        <taxon>Mytilus</taxon>
    </lineage>
</organism>
<feature type="region of interest" description="Disordered" evidence="11">
    <location>
        <begin position="81"/>
        <end position="146"/>
    </location>
</feature>
<dbReference type="InterPro" id="IPR017923">
    <property type="entry name" value="TFIIS_N"/>
</dbReference>
<evidence type="ECO:0000256" key="11">
    <source>
        <dbReference type="SAM" id="MobiDB-lite"/>
    </source>
</evidence>
<dbReference type="InterPro" id="IPR036575">
    <property type="entry name" value="TFIIS_cen_dom_sf"/>
</dbReference>
<evidence type="ECO:0000256" key="4">
    <source>
        <dbReference type="ARBA" id="ARBA00022771"/>
    </source>
</evidence>
<dbReference type="GO" id="GO:0003746">
    <property type="term" value="F:translation elongation factor activity"/>
    <property type="evidence" value="ECO:0007669"/>
    <property type="project" value="UniProtKB-KW"/>
</dbReference>
<dbReference type="InterPro" id="IPR006289">
    <property type="entry name" value="TFSII"/>
</dbReference>
<feature type="domain" description="TFIIS N-terminal" evidence="13">
    <location>
        <begin position="5"/>
        <end position="84"/>
    </location>
</feature>
<keyword evidence="3 10" id="KW-0479">Metal-binding</keyword>
<dbReference type="Gene3D" id="2.20.25.10">
    <property type="match status" value="1"/>
</dbReference>
<evidence type="ECO:0000259" key="13">
    <source>
        <dbReference type="PROSITE" id="PS51319"/>
    </source>
</evidence>
<evidence type="ECO:0000256" key="10">
    <source>
        <dbReference type="RuleBase" id="RU368078"/>
    </source>
</evidence>
<sequence length="395" mass="44908">MSLEDEVLKIGKKLEKMITSETVEHSSSLDLLKSLQEKKLNLNVLQKTRIGMTVNNFRKGSRNDEVISLAKSLIKSWKKLLPAENTQSNNKNGETKKSTSNSPENSQDSEMLESQESVDNSEEKSEEKQETKEPTTPVDITAPSTHDPVRIKCRELLANALKIECNVVSSSSPDDLAAHVEEYIFQEFNNTDSKYKARVRSRIANLKDVRNPKLRENVLCGLVSTERIASMPTEDMACDKMKELRAKYTKESIDDHQMAKTEGTTTDLFKCGKCGKNKCTYSQMQTRSADEPMTTFVFCMECGNRWKSFFLHDEEIAKQTELSKLHNFDTYEECDDMGQNALSTRLVITTKDNQRKVRLVRGLEEEFSMQGDSSTVEKGMIKIFLSFTTSNELDH</sequence>
<dbReference type="InterPro" id="IPR003618">
    <property type="entry name" value="TFIIS_cen_dom"/>
</dbReference>
<comment type="caution">
    <text evidence="15">The sequence shown here is derived from an EMBL/GenBank/DDBJ whole genome shotgun (WGS) entry which is preliminary data.</text>
</comment>
<dbReference type="PROSITE" id="PS51321">
    <property type="entry name" value="TFIIS_CENTRAL"/>
    <property type="match status" value="1"/>
</dbReference>
<keyword evidence="10" id="KW-0805">Transcription regulation</keyword>
<dbReference type="PROSITE" id="PS51319">
    <property type="entry name" value="TFIIS_N"/>
    <property type="match status" value="1"/>
</dbReference>
<dbReference type="Proteomes" id="UP000596742">
    <property type="component" value="Unassembled WGS sequence"/>
</dbReference>
<evidence type="ECO:0000256" key="9">
    <source>
        <dbReference type="PROSITE-ProRule" id="PRU00649"/>
    </source>
</evidence>
<dbReference type="Pfam" id="PF01096">
    <property type="entry name" value="Zn_ribbon_TFIIS"/>
    <property type="match status" value="1"/>
</dbReference>
<dbReference type="SMART" id="SM00509">
    <property type="entry name" value="TFS2N"/>
    <property type="match status" value="1"/>
</dbReference>
<dbReference type="PANTHER" id="PTHR11477">
    <property type="entry name" value="TRANSCRIPTION FACTOR S-II ZINC FINGER DOMAIN-CONTAINING PROTEIN"/>
    <property type="match status" value="1"/>
</dbReference>
<evidence type="ECO:0000313" key="15">
    <source>
        <dbReference type="EMBL" id="VDI50789.1"/>
    </source>
</evidence>
<dbReference type="FunFam" id="2.20.25.10:FF:000001">
    <property type="entry name" value="Probable Transcription elongation factor S-II"/>
    <property type="match status" value="1"/>
</dbReference>
<dbReference type="PROSITE" id="PS51133">
    <property type="entry name" value="ZF_TFIIS_2"/>
    <property type="match status" value="1"/>
</dbReference>
<comment type="subcellular location">
    <subcellularLocation>
        <location evidence="1 9 10">Nucleus</location>
    </subcellularLocation>
</comment>
<keyword evidence="4 8" id="KW-0863">Zinc-finger</keyword>
<dbReference type="SMART" id="SM00510">
    <property type="entry name" value="TFS2M"/>
    <property type="match status" value="1"/>
</dbReference>
<feature type="domain" description="TFIIS central" evidence="14">
    <location>
        <begin position="149"/>
        <end position="264"/>
    </location>
</feature>
<keyword evidence="10" id="KW-0238">DNA-binding</keyword>
<evidence type="ECO:0000256" key="3">
    <source>
        <dbReference type="ARBA" id="ARBA00022723"/>
    </source>
</evidence>
<dbReference type="Gene3D" id="1.20.930.10">
    <property type="entry name" value="Conserved domain common to transcription factors TFIIS, elongin A, CRSP70"/>
    <property type="match status" value="1"/>
</dbReference>
<dbReference type="Pfam" id="PF08711">
    <property type="entry name" value="Med26"/>
    <property type="match status" value="1"/>
</dbReference>
<keyword evidence="6 9" id="KW-0539">Nucleus</keyword>
<dbReference type="CDD" id="cd00183">
    <property type="entry name" value="TFIIS_I"/>
    <property type="match status" value="1"/>
</dbReference>
<name>A0A8B6FNQ5_MYTGA</name>
<feature type="compositionally biased region" description="Polar residues" evidence="11">
    <location>
        <begin position="84"/>
        <end position="118"/>
    </location>
</feature>
<keyword evidence="15" id="KW-0648">Protein biosynthesis</keyword>
<dbReference type="SUPFAM" id="SSF47676">
    <property type="entry name" value="Conserved domain common to transcription factors TFIIS, elongin A, CRSP70"/>
    <property type="match status" value="1"/>
</dbReference>
<dbReference type="SUPFAM" id="SSF46942">
    <property type="entry name" value="Elongation factor TFIIS domain 2"/>
    <property type="match status" value="1"/>
</dbReference>
<feature type="domain" description="TFIIS-type" evidence="12">
    <location>
        <begin position="267"/>
        <end position="307"/>
    </location>
</feature>
<keyword evidence="5 10" id="KW-0862">Zinc</keyword>
<evidence type="ECO:0000256" key="7">
    <source>
        <dbReference type="ARBA" id="ARBA00025408"/>
    </source>
</evidence>
<dbReference type="NCBIfam" id="TIGR01385">
    <property type="entry name" value="TFSII"/>
    <property type="match status" value="1"/>
</dbReference>
<gene>
    <name evidence="15" type="ORF">MGAL_10B094385</name>
</gene>
<dbReference type="PANTHER" id="PTHR11477:SF0">
    <property type="entry name" value="IP08861P-RELATED"/>
    <property type="match status" value="1"/>
</dbReference>
<dbReference type="GO" id="GO:0006368">
    <property type="term" value="P:transcription elongation by RNA polymerase II"/>
    <property type="evidence" value="ECO:0007669"/>
    <property type="project" value="InterPro"/>
</dbReference>
<dbReference type="SMART" id="SM00440">
    <property type="entry name" value="ZnF_C2C2"/>
    <property type="match status" value="1"/>
</dbReference>
<dbReference type="EMBL" id="UYJE01006993">
    <property type="protein sequence ID" value="VDI50789.1"/>
    <property type="molecule type" value="Genomic_DNA"/>
</dbReference>
<comment type="function">
    <text evidence="7">Necessary for efficient RNA polymerase II transcription elongation past template-encoded arresting sites. The arresting sites in DNA have the property of trapping a certain fraction of elongating RNA polymerases that pass through, resulting in locked ternary complexes. Cleavage of the nascent transcript by S-II allows the resumption of elongation from the new 3'-terminus.</text>
</comment>
<evidence type="ECO:0000256" key="1">
    <source>
        <dbReference type="ARBA" id="ARBA00004123"/>
    </source>
</evidence>
<dbReference type="OrthoDB" id="44867at2759"/>
<dbReference type="AlphaFoldDB" id="A0A8B6FNQ5"/>
<dbReference type="SUPFAM" id="SSF57783">
    <property type="entry name" value="Zinc beta-ribbon"/>
    <property type="match status" value="1"/>
</dbReference>
<reference evidence="15" key="1">
    <citation type="submission" date="2018-11" db="EMBL/GenBank/DDBJ databases">
        <authorList>
            <person name="Alioto T."/>
            <person name="Alioto T."/>
        </authorList>
    </citation>
    <scope>NUCLEOTIDE SEQUENCE</scope>
</reference>
<accession>A0A8B6FNQ5</accession>
<evidence type="ECO:0000256" key="5">
    <source>
        <dbReference type="ARBA" id="ARBA00022833"/>
    </source>
</evidence>